<protein>
    <submittedName>
        <fullName evidence="1">Uncharacterized protein</fullName>
    </submittedName>
</protein>
<accession>A0ABQ9GVK0</accession>
<proteinExistence type="predicted"/>
<dbReference type="Proteomes" id="UP001159363">
    <property type="component" value="Chromosome 8"/>
</dbReference>
<organism evidence="1 2">
    <name type="scientific">Dryococelus australis</name>
    <dbReference type="NCBI Taxonomy" id="614101"/>
    <lineage>
        <taxon>Eukaryota</taxon>
        <taxon>Metazoa</taxon>
        <taxon>Ecdysozoa</taxon>
        <taxon>Arthropoda</taxon>
        <taxon>Hexapoda</taxon>
        <taxon>Insecta</taxon>
        <taxon>Pterygota</taxon>
        <taxon>Neoptera</taxon>
        <taxon>Polyneoptera</taxon>
        <taxon>Phasmatodea</taxon>
        <taxon>Verophasmatodea</taxon>
        <taxon>Anareolatae</taxon>
        <taxon>Phasmatidae</taxon>
        <taxon>Eurycanthinae</taxon>
        <taxon>Dryococelus</taxon>
    </lineage>
</organism>
<evidence type="ECO:0000313" key="1">
    <source>
        <dbReference type="EMBL" id="KAJ8876057.1"/>
    </source>
</evidence>
<dbReference type="EMBL" id="JARBHB010000009">
    <property type="protein sequence ID" value="KAJ8876057.1"/>
    <property type="molecule type" value="Genomic_DNA"/>
</dbReference>
<sequence>MNFISISSPALNSNGAKIFCVDLRSDHGSSFGPRWCMVQPGISGPARGVTARALAYTPRRTGFDSWWGRSHDATERRVFSGISRIPRPCTPAPQHTHLASSSSTLKTSMLRGTQTSSLHFPFEEIWTALNIEVFRGVEGAAPGMKGLGKWEISEKTRRPARFPHGKIRRAEVVRWSDYSSLNWANRRGGPDFRMLGSCRTMPLTGGVFSGFCRFRHPCVPALPPRSPRFIVLSSQDLAWQGPCDKIRTLSHGAGCLDIRTNISVDPLCLEEQVPPNVGIAEWQHPIRNSPPSLIPLGAAVAERLDSSPHHHGERVRSPAGSLRNFAQVGIVLDDAAGRWAFSGISRFFPPLHSGSAPYSPFHRHRLSRPLLFFPRNSIALIYVLCPLKAPAYMAHEVRCKVFEVLFFPRNSIALIYVLCPLKAPAYMAHESHRYTLCNENTHVSSEPLRLAAMAHLMSVEESTLELMRFLVFKKKNEGKFGLGCVGAHIRWFNVKRLRQLMPL</sequence>
<gene>
    <name evidence="1" type="ORF">PR048_023965</name>
</gene>
<comment type="caution">
    <text evidence="1">The sequence shown here is derived from an EMBL/GenBank/DDBJ whole genome shotgun (WGS) entry which is preliminary data.</text>
</comment>
<name>A0ABQ9GVK0_9NEOP</name>
<evidence type="ECO:0000313" key="2">
    <source>
        <dbReference type="Proteomes" id="UP001159363"/>
    </source>
</evidence>
<keyword evidence="2" id="KW-1185">Reference proteome</keyword>
<reference evidence="1 2" key="1">
    <citation type="submission" date="2023-02" db="EMBL/GenBank/DDBJ databases">
        <title>LHISI_Scaffold_Assembly.</title>
        <authorList>
            <person name="Stuart O.P."/>
            <person name="Cleave R."/>
            <person name="Magrath M.J.L."/>
            <person name="Mikheyev A.S."/>
        </authorList>
    </citation>
    <scope>NUCLEOTIDE SEQUENCE [LARGE SCALE GENOMIC DNA]</scope>
    <source>
        <strain evidence="1">Daus_M_001</strain>
        <tissue evidence="1">Leg muscle</tissue>
    </source>
</reference>